<accession>A0A8K0G8E4</accession>
<evidence type="ECO:0000313" key="1">
    <source>
        <dbReference type="EMBL" id="KAF2889949.1"/>
    </source>
</evidence>
<reference evidence="1" key="1">
    <citation type="submission" date="2019-08" db="EMBL/GenBank/DDBJ databases">
        <title>The genome of the North American firefly Photinus pyralis.</title>
        <authorList>
            <consortium name="Photinus pyralis genome working group"/>
            <person name="Fallon T.R."/>
            <person name="Sander Lower S.E."/>
            <person name="Weng J.-K."/>
        </authorList>
    </citation>
    <scope>NUCLEOTIDE SEQUENCE</scope>
    <source>
        <strain evidence="1">TRF0915ILg1</strain>
        <tissue evidence="1">Whole body</tissue>
    </source>
</reference>
<keyword evidence="2" id="KW-1185">Reference proteome</keyword>
<evidence type="ECO:0000313" key="2">
    <source>
        <dbReference type="Proteomes" id="UP000801492"/>
    </source>
</evidence>
<proteinExistence type="predicted"/>
<protein>
    <submittedName>
        <fullName evidence="1">Uncharacterized protein</fullName>
    </submittedName>
</protein>
<feature type="non-terminal residue" evidence="1">
    <location>
        <position position="1"/>
    </location>
</feature>
<comment type="caution">
    <text evidence="1">The sequence shown here is derived from an EMBL/GenBank/DDBJ whole genome shotgun (WGS) entry which is preliminary data.</text>
</comment>
<name>A0A8K0G8E4_IGNLU</name>
<organism evidence="1 2">
    <name type="scientific">Ignelater luminosus</name>
    <name type="common">Cucubano</name>
    <name type="synonym">Pyrophorus luminosus</name>
    <dbReference type="NCBI Taxonomy" id="2038154"/>
    <lineage>
        <taxon>Eukaryota</taxon>
        <taxon>Metazoa</taxon>
        <taxon>Ecdysozoa</taxon>
        <taxon>Arthropoda</taxon>
        <taxon>Hexapoda</taxon>
        <taxon>Insecta</taxon>
        <taxon>Pterygota</taxon>
        <taxon>Neoptera</taxon>
        <taxon>Endopterygota</taxon>
        <taxon>Coleoptera</taxon>
        <taxon>Polyphaga</taxon>
        <taxon>Elateriformia</taxon>
        <taxon>Elateroidea</taxon>
        <taxon>Elateridae</taxon>
        <taxon>Agrypninae</taxon>
        <taxon>Pyrophorini</taxon>
        <taxon>Ignelater</taxon>
    </lineage>
</organism>
<dbReference type="OrthoDB" id="6765055at2759"/>
<sequence>MVFCKNKKEESVEGMEESLNRCAKYFQEVYGSREKGTGDIESKRERSTGNFRAKILRRLCRGKEEGGVWKRRTNKEVMELYEELSITNIARVQRIRWLGHVGRMEIERPTKQALLREISERRKREKRRKTWLQAVKKNIEKMG</sequence>
<dbReference type="EMBL" id="VTPC01060196">
    <property type="protein sequence ID" value="KAF2889949.1"/>
    <property type="molecule type" value="Genomic_DNA"/>
</dbReference>
<dbReference type="AlphaFoldDB" id="A0A8K0G8E4"/>
<gene>
    <name evidence="1" type="ORF">ILUMI_16224</name>
</gene>
<dbReference type="Proteomes" id="UP000801492">
    <property type="component" value="Unassembled WGS sequence"/>
</dbReference>